<dbReference type="Proteomes" id="UP000007032">
    <property type="component" value="Chromosome"/>
</dbReference>
<comment type="catalytic activity">
    <reaction evidence="7">
        <text>a 2'-deoxycytidine in DNA + S-adenosyl-L-methionine = a 5-methyl-2'-deoxycytidine in DNA + S-adenosyl-L-homocysteine + H(+)</text>
        <dbReference type="Rhea" id="RHEA:13681"/>
        <dbReference type="Rhea" id="RHEA-COMP:11369"/>
        <dbReference type="Rhea" id="RHEA-COMP:11370"/>
        <dbReference type="ChEBI" id="CHEBI:15378"/>
        <dbReference type="ChEBI" id="CHEBI:57856"/>
        <dbReference type="ChEBI" id="CHEBI:59789"/>
        <dbReference type="ChEBI" id="CHEBI:85452"/>
        <dbReference type="ChEBI" id="CHEBI:85454"/>
        <dbReference type="EC" id="2.1.1.37"/>
    </reaction>
</comment>
<dbReference type="GO" id="GO:0009307">
    <property type="term" value="P:DNA restriction-modification system"/>
    <property type="evidence" value="ECO:0007669"/>
    <property type="project" value="UniProtKB-KW"/>
</dbReference>
<dbReference type="InterPro" id="IPR029063">
    <property type="entry name" value="SAM-dependent_MTases_sf"/>
</dbReference>
<comment type="similarity">
    <text evidence="1">Belongs to the N(4)/N(6)-methyltransferase family.</text>
</comment>
<dbReference type="PROSITE" id="PS00095">
    <property type="entry name" value="C5_MTASE_2"/>
    <property type="match status" value="1"/>
</dbReference>
<dbReference type="PRINTS" id="PR00508">
    <property type="entry name" value="S21N4MTFRASE"/>
</dbReference>
<evidence type="ECO:0000313" key="10">
    <source>
        <dbReference type="EMBL" id="EES89648.1"/>
    </source>
</evidence>
<dbReference type="GO" id="GO:0032259">
    <property type="term" value="P:methylation"/>
    <property type="evidence" value="ECO:0007669"/>
    <property type="project" value="UniProtKB-KW"/>
</dbReference>
<gene>
    <name evidence="10" type="ORF">HCAN_0934</name>
</gene>
<dbReference type="Gene3D" id="3.40.50.150">
    <property type="entry name" value="Vaccinia Virus protein VP39"/>
    <property type="match status" value="2"/>
</dbReference>
<dbReference type="PROSITE" id="PS00092">
    <property type="entry name" value="N6_MTASE"/>
    <property type="match status" value="1"/>
</dbReference>
<keyword evidence="5 8" id="KW-0949">S-adenosyl-L-methionine</keyword>
<reference evidence="10 11" key="1">
    <citation type="journal article" date="2009" name="J. Bacteriol.">
        <title>Genome sequence of the emerging pathogen Helicobacter canadensis.</title>
        <authorList>
            <person name="Loman N.J."/>
            <person name="Snyder L.A."/>
            <person name="Linton J.D."/>
            <person name="Langdon R."/>
            <person name="Lawson A.J."/>
            <person name="Weinstock G.M."/>
            <person name="Wren B.W."/>
            <person name="Pallen M.J."/>
        </authorList>
    </citation>
    <scope>NUCLEOTIDE SEQUENCE [LARGE SCALE GENOMIC DNA]</scope>
    <source>
        <strain evidence="10 11">MIT 98-5491</strain>
    </source>
</reference>
<feature type="domain" description="DNA methylase N-4/N-6" evidence="9">
    <location>
        <begin position="380"/>
        <end position="582"/>
    </location>
</feature>
<evidence type="ECO:0000256" key="3">
    <source>
        <dbReference type="ARBA" id="ARBA00022603"/>
    </source>
</evidence>
<evidence type="ECO:0000256" key="6">
    <source>
        <dbReference type="ARBA" id="ARBA00022747"/>
    </source>
</evidence>
<keyword evidence="6" id="KW-0680">Restriction system</keyword>
<dbReference type="EMBL" id="CM000776">
    <property type="protein sequence ID" value="EES89648.1"/>
    <property type="molecule type" value="Genomic_DNA"/>
</dbReference>
<protein>
    <recommendedName>
        <fullName evidence="2">DNA (cytosine-5-)-methyltransferase</fullName>
        <ecNumber evidence="2">2.1.1.37</ecNumber>
    </recommendedName>
</protein>
<evidence type="ECO:0000256" key="8">
    <source>
        <dbReference type="PROSITE-ProRule" id="PRU01016"/>
    </source>
</evidence>
<dbReference type="InterPro" id="IPR001525">
    <property type="entry name" value="C5_MeTfrase"/>
</dbReference>
<dbReference type="STRING" id="537970.HCAN_0934"/>
<dbReference type="eggNOG" id="COG0270">
    <property type="taxonomic scope" value="Bacteria"/>
</dbReference>
<dbReference type="NCBIfam" id="TIGR00675">
    <property type="entry name" value="dcm"/>
    <property type="match status" value="1"/>
</dbReference>
<name>C5ZWY0_9HELI</name>
<organism evidence="10 11">
    <name type="scientific">Helicobacter canadensis MIT 98-5491</name>
    <dbReference type="NCBI Taxonomy" id="537970"/>
    <lineage>
        <taxon>Bacteria</taxon>
        <taxon>Pseudomonadati</taxon>
        <taxon>Campylobacterota</taxon>
        <taxon>Epsilonproteobacteria</taxon>
        <taxon>Campylobacterales</taxon>
        <taxon>Helicobacteraceae</taxon>
        <taxon>Helicobacter</taxon>
    </lineage>
</organism>
<dbReference type="InterPro" id="IPR031303">
    <property type="entry name" value="C5_meth_CS"/>
</dbReference>
<dbReference type="PANTHER" id="PTHR10629">
    <property type="entry name" value="CYTOSINE-SPECIFIC METHYLTRANSFERASE"/>
    <property type="match status" value="1"/>
</dbReference>
<dbReference type="SUPFAM" id="SSF53335">
    <property type="entry name" value="S-adenosyl-L-methionine-dependent methyltransferases"/>
    <property type="match status" value="2"/>
</dbReference>
<dbReference type="InterPro" id="IPR001091">
    <property type="entry name" value="RM_Methyltransferase"/>
</dbReference>
<dbReference type="EC" id="2.1.1.37" evidence="2"/>
<dbReference type="HOGENOM" id="CLU_523330_0_0_7"/>
<feature type="active site" evidence="8">
    <location>
        <position position="81"/>
    </location>
</feature>
<accession>C5ZWY0</accession>
<dbReference type="eggNOG" id="COG0863">
    <property type="taxonomic scope" value="Bacteria"/>
</dbReference>
<dbReference type="GO" id="GO:0044027">
    <property type="term" value="P:negative regulation of gene expression via chromosomal CpG island methylation"/>
    <property type="evidence" value="ECO:0007669"/>
    <property type="project" value="TreeGrafter"/>
</dbReference>
<dbReference type="Pfam" id="PF01555">
    <property type="entry name" value="N6_N4_Mtase"/>
    <property type="match status" value="1"/>
</dbReference>
<dbReference type="Gene3D" id="3.90.120.10">
    <property type="entry name" value="DNA Methylase, subunit A, domain 2"/>
    <property type="match status" value="1"/>
</dbReference>
<dbReference type="AlphaFoldDB" id="C5ZWY0"/>
<evidence type="ECO:0000313" key="11">
    <source>
        <dbReference type="Proteomes" id="UP000007032"/>
    </source>
</evidence>
<dbReference type="GO" id="GO:0003677">
    <property type="term" value="F:DNA binding"/>
    <property type="evidence" value="ECO:0007669"/>
    <property type="project" value="InterPro"/>
</dbReference>
<evidence type="ECO:0000256" key="7">
    <source>
        <dbReference type="ARBA" id="ARBA00047422"/>
    </source>
</evidence>
<dbReference type="GO" id="GO:0003886">
    <property type="term" value="F:DNA (cytosine-5-)-methyltransferase activity"/>
    <property type="evidence" value="ECO:0007669"/>
    <property type="project" value="UniProtKB-EC"/>
</dbReference>
<dbReference type="PROSITE" id="PS51679">
    <property type="entry name" value="SAM_MT_C5"/>
    <property type="match status" value="1"/>
</dbReference>
<comment type="similarity">
    <text evidence="8">Belongs to the class I-like SAM-binding methyltransferase superfamily. C5-methyltransferase family.</text>
</comment>
<evidence type="ECO:0000256" key="5">
    <source>
        <dbReference type="ARBA" id="ARBA00022691"/>
    </source>
</evidence>
<evidence type="ECO:0000256" key="2">
    <source>
        <dbReference type="ARBA" id="ARBA00011975"/>
    </source>
</evidence>
<proteinExistence type="inferred from homology"/>
<dbReference type="GO" id="GO:0008170">
    <property type="term" value="F:N-methyltransferase activity"/>
    <property type="evidence" value="ECO:0007669"/>
    <property type="project" value="InterPro"/>
</dbReference>
<dbReference type="InterPro" id="IPR018117">
    <property type="entry name" value="C5_DNA_meth_AS"/>
</dbReference>
<keyword evidence="3 8" id="KW-0489">Methyltransferase</keyword>
<dbReference type="PANTHER" id="PTHR10629:SF52">
    <property type="entry name" value="DNA (CYTOSINE-5)-METHYLTRANSFERASE 1"/>
    <property type="match status" value="1"/>
</dbReference>
<dbReference type="InterPro" id="IPR002052">
    <property type="entry name" value="DNA_methylase_N6_adenine_CS"/>
</dbReference>
<evidence type="ECO:0000259" key="9">
    <source>
        <dbReference type="Pfam" id="PF01555"/>
    </source>
</evidence>
<dbReference type="InterPro" id="IPR050390">
    <property type="entry name" value="C5-Methyltransferase"/>
</dbReference>
<dbReference type="CDD" id="cd00315">
    <property type="entry name" value="Cyt_C5_DNA_methylase"/>
    <property type="match status" value="1"/>
</dbReference>
<evidence type="ECO:0000256" key="1">
    <source>
        <dbReference type="ARBA" id="ARBA00006594"/>
    </source>
</evidence>
<dbReference type="PROSITE" id="PS00094">
    <property type="entry name" value="C5_MTASE_1"/>
    <property type="match status" value="1"/>
</dbReference>
<dbReference type="Pfam" id="PF00145">
    <property type="entry name" value="DNA_methylase"/>
    <property type="match status" value="1"/>
</dbReference>
<dbReference type="InterPro" id="IPR002941">
    <property type="entry name" value="DNA_methylase_N4/N6"/>
</dbReference>
<keyword evidence="11" id="KW-1185">Reference proteome</keyword>
<evidence type="ECO:0000256" key="4">
    <source>
        <dbReference type="ARBA" id="ARBA00022679"/>
    </source>
</evidence>
<sequence length="589" mass="67304">MYRILDLFCGAGGFSYGLEQNKNFKTVIGLDFEKAAIDTFNHNFKQAIGICGDITNKEVKDKVVNLAKELKVNMVIGGPPCQGFSLKGKNLGLADERNFLFLEYLELVEKVNPEIFIIENVKNLYNAVNGYFREEIIKKIKNMGYVVNCKILNAKHYGVPQNRERVFFIAHKERLLSFPKESNCLVSVKDAISDLNYLESGEGTIQAEYKIEPQSDYQKIMRADRLQYHIASNHSKAAINKLKMIAPECGKECLPTHLHGKQKFSTTWGRLVWDDVSPTIDTRFDTPSNGKNSHPVLHRAITPREAARIQSFDDNFYFKGTKTQVCKQIGNAVPPLLAKALADNIINQINQDQHTGKNFTIYNSDSYSMIETFIKQGLKVNHIITDPPYNISQDNNFSTMNSAKRQGIDFGEWDKKFDLFNWIKSYSKILDINGSFIIFCSYRFVSHICDTLENSDCVVKDILIWQKSNPMPRNISRRYVQDMEFAVWAVKKGAKWVFNKPNNKKYLRAMYTAPVVRGFERTEHPTQKSLKVMQEIIQIHTNKDDLVLDPFMGSGSTGVAAICNGRNFLGIELSKKYYNIALKRLSSNY</sequence>
<keyword evidence="4 8" id="KW-0808">Transferase</keyword>
<dbReference type="REBASE" id="42008">
    <property type="entry name" value="M.Hca5491ORF934P"/>
</dbReference>
<dbReference type="eggNOG" id="COG1092">
    <property type="taxonomic scope" value="Bacteria"/>
</dbReference>